<keyword evidence="3 6" id="KW-0812">Transmembrane</keyword>
<feature type="domain" description="EamA" evidence="7">
    <location>
        <begin position="147"/>
        <end position="280"/>
    </location>
</feature>
<feature type="transmembrane region" description="Helical" evidence="6">
    <location>
        <begin position="265"/>
        <end position="288"/>
    </location>
</feature>
<accession>A0AAW5R6Y4</accession>
<dbReference type="PANTHER" id="PTHR42920">
    <property type="entry name" value="OS03G0707200 PROTEIN-RELATED"/>
    <property type="match status" value="1"/>
</dbReference>
<evidence type="ECO:0000313" key="9">
    <source>
        <dbReference type="Proteomes" id="UP001320898"/>
    </source>
</evidence>
<dbReference type="RefSeq" id="WP_261618466.1">
    <property type="nucleotide sequence ID" value="NZ_JALIDZ010000016.1"/>
</dbReference>
<evidence type="ECO:0000256" key="2">
    <source>
        <dbReference type="ARBA" id="ARBA00022475"/>
    </source>
</evidence>
<keyword evidence="2" id="KW-1003">Cell membrane</keyword>
<sequence>MRRSFANLTLLFAAFVWGTAFVAQTTAMEDVGPFLFTGLRFLLAAAAILPLVLRERRRGAAMDRTGRRLAIATAITFFAGSILQQIGLQYTSVTNAGFLTGLYVVLVPFVAWAVFRSMPHAVAWPAATMSFAGTILLSGGGIAPLGLGDGLMVVAAVFWALQVALLSYTAARTGRPVTVAFVQFAIGGLLGTAIAPFAEPIEMDRIAAAGVEILYAGLLSGGVGYTLQAIGQRWTPPADAAVILSSEALFAAAAGALLLGERLTIIGLAGAMLIMVAILTVQLAPLAFRPARN</sequence>
<feature type="transmembrane region" description="Helical" evidence="6">
    <location>
        <begin position="206"/>
        <end position="227"/>
    </location>
</feature>
<feature type="transmembrane region" description="Helical" evidence="6">
    <location>
        <begin position="96"/>
        <end position="115"/>
    </location>
</feature>
<dbReference type="SUPFAM" id="SSF103481">
    <property type="entry name" value="Multidrug resistance efflux transporter EmrE"/>
    <property type="match status" value="2"/>
</dbReference>
<name>A0AAW5R6Y4_9HYPH</name>
<dbReference type="Pfam" id="PF00892">
    <property type="entry name" value="EamA"/>
    <property type="match status" value="2"/>
</dbReference>
<evidence type="ECO:0000313" key="8">
    <source>
        <dbReference type="EMBL" id="MCT8974879.1"/>
    </source>
</evidence>
<feature type="transmembrane region" description="Helical" evidence="6">
    <location>
        <begin position="122"/>
        <end position="145"/>
    </location>
</feature>
<evidence type="ECO:0000256" key="4">
    <source>
        <dbReference type="ARBA" id="ARBA00022989"/>
    </source>
</evidence>
<keyword evidence="9" id="KW-1185">Reference proteome</keyword>
<dbReference type="GO" id="GO:0005886">
    <property type="term" value="C:plasma membrane"/>
    <property type="evidence" value="ECO:0007669"/>
    <property type="project" value="UniProtKB-SubCell"/>
</dbReference>
<protein>
    <submittedName>
        <fullName evidence="8">DMT family transporter</fullName>
    </submittedName>
</protein>
<evidence type="ECO:0000256" key="6">
    <source>
        <dbReference type="SAM" id="Phobius"/>
    </source>
</evidence>
<feature type="transmembrane region" description="Helical" evidence="6">
    <location>
        <begin position="239"/>
        <end position="259"/>
    </location>
</feature>
<dbReference type="InterPro" id="IPR051258">
    <property type="entry name" value="Diverse_Substrate_Transporter"/>
</dbReference>
<proteinExistence type="predicted"/>
<organism evidence="8 9">
    <name type="scientific">Microbaculum marinisediminis</name>
    <dbReference type="NCBI Taxonomy" id="2931392"/>
    <lineage>
        <taxon>Bacteria</taxon>
        <taxon>Pseudomonadati</taxon>
        <taxon>Pseudomonadota</taxon>
        <taxon>Alphaproteobacteria</taxon>
        <taxon>Hyphomicrobiales</taxon>
        <taxon>Tepidamorphaceae</taxon>
        <taxon>Microbaculum</taxon>
    </lineage>
</organism>
<feature type="transmembrane region" description="Helical" evidence="6">
    <location>
        <begin position="177"/>
        <end position="194"/>
    </location>
</feature>
<dbReference type="PANTHER" id="PTHR42920:SF5">
    <property type="entry name" value="EAMA DOMAIN-CONTAINING PROTEIN"/>
    <property type="match status" value="1"/>
</dbReference>
<evidence type="ECO:0000259" key="7">
    <source>
        <dbReference type="Pfam" id="PF00892"/>
    </source>
</evidence>
<dbReference type="InterPro" id="IPR000620">
    <property type="entry name" value="EamA_dom"/>
</dbReference>
<feature type="transmembrane region" description="Helical" evidence="6">
    <location>
        <begin position="69"/>
        <end position="90"/>
    </location>
</feature>
<comment type="caution">
    <text evidence="8">The sequence shown here is derived from an EMBL/GenBank/DDBJ whole genome shotgun (WGS) entry which is preliminary data.</text>
</comment>
<evidence type="ECO:0000256" key="5">
    <source>
        <dbReference type="ARBA" id="ARBA00023136"/>
    </source>
</evidence>
<comment type="subcellular location">
    <subcellularLocation>
        <location evidence="1">Cell membrane</location>
        <topology evidence="1">Multi-pass membrane protein</topology>
    </subcellularLocation>
</comment>
<evidence type="ECO:0000256" key="3">
    <source>
        <dbReference type="ARBA" id="ARBA00022692"/>
    </source>
</evidence>
<dbReference type="EMBL" id="JALIDZ010000016">
    <property type="protein sequence ID" value="MCT8974879.1"/>
    <property type="molecule type" value="Genomic_DNA"/>
</dbReference>
<dbReference type="Proteomes" id="UP001320898">
    <property type="component" value="Unassembled WGS sequence"/>
</dbReference>
<feature type="transmembrane region" description="Helical" evidence="6">
    <location>
        <begin position="151"/>
        <end position="170"/>
    </location>
</feature>
<evidence type="ECO:0000256" key="1">
    <source>
        <dbReference type="ARBA" id="ARBA00004651"/>
    </source>
</evidence>
<keyword evidence="5 6" id="KW-0472">Membrane</keyword>
<reference evidence="8 9" key="1">
    <citation type="submission" date="2022-04" db="EMBL/GenBank/DDBJ databases">
        <authorList>
            <person name="Ye Y.-Q."/>
            <person name="Du Z.-J."/>
        </authorList>
    </citation>
    <scope>NUCLEOTIDE SEQUENCE [LARGE SCALE GENOMIC DNA]</scope>
    <source>
        <strain evidence="8 9">A6E488</strain>
    </source>
</reference>
<keyword evidence="4 6" id="KW-1133">Transmembrane helix</keyword>
<dbReference type="InterPro" id="IPR037185">
    <property type="entry name" value="EmrE-like"/>
</dbReference>
<gene>
    <name evidence="8" type="ORF">MUB46_23725</name>
</gene>
<feature type="transmembrane region" description="Helical" evidence="6">
    <location>
        <begin position="33"/>
        <end position="53"/>
    </location>
</feature>
<dbReference type="AlphaFoldDB" id="A0AAW5R6Y4"/>
<feature type="domain" description="EamA" evidence="7">
    <location>
        <begin position="6"/>
        <end position="138"/>
    </location>
</feature>